<name>A0ABQ1Q0E8_9GAMM</name>
<keyword evidence="10" id="KW-0732">Signal</keyword>
<dbReference type="PANTHER" id="PTHR30069">
    <property type="entry name" value="TONB-DEPENDENT OUTER MEMBRANE RECEPTOR"/>
    <property type="match status" value="1"/>
</dbReference>
<dbReference type="InterPro" id="IPR037066">
    <property type="entry name" value="Plug_dom_sf"/>
</dbReference>
<evidence type="ECO:0000256" key="1">
    <source>
        <dbReference type="ARBA" id="ARBA00004571"/>
    </source>
</evidence>
<feature type="domain" description="TonB-dependent receptor-like beta-barrel" evidence="11">
    <location>
        <begin position="214"/>
        <end position="661"/>
    </location>
</feature>
<feature type="signal peptide" evidence="10">
    <location>
        <begin position="1"/>
        <end position="31"/>
    </location>
</feature>
<evidence type="ECO:0000256" key="6">
    <source>
        <dbReference type="ARBA" id="ARBA00023136"/>
    </source>
</evidence>
<dbReference type="PROSITE" id="PS52016">
    <property type="entry name" value="TONB_DEPENDENT_REC_3"/>
    <property type="match status" value="1"/>
</dbReference>
<dbReference type="CDD" id="cd01347">
    <property type="entry name" value="ligand_gated_channel"/>
    <property type="match status" value="1"/>
</dbReference>
<evidence type="ECO:0000256" key="8">
    <source>
        <dbReference type="PROSITE-ProRule" id="PRU01360"/>
    </source>
</evidence>
<feature type="domain" description="TonB-dependent receptor plug" evidence="12">
    <location>
        <begin position="69"/>
        <end position="161"/>
    </location>
</feature>
<protein>
    <submittedName>
        <fullName evidence="13">Copper transporter porin</fullName>
    </submittedName>
</protein>
<evidence type="ECO:0000256" key="2">
    <source>
        <dbReference type="ARBA" id="ARBA00022448"/>
    </source>
</evidence>
<evidence type="ECO:0000256" key="7">
    <source>
        <dbReference type="ARBA" id="ARBA00023237"/>
    </source>
</evidence>
<evidence type="ECO:0000256" key="10">
    <source>
        <dbReference type="SAM" id="SignalP"/>
    </source>
</evidence>
<evidence type="ECO:0000256" key="9">
    <source>
        <dbReference type="RuleBase" id="RU003357"/>
    </source>
</evidence>
<proteinExistence type="inferred from homology"/>
<dbReference type="Proteomes" id="UP000638188">
    <property type="component" value="Unassembled WGS sequence"/>
</dbReference>
<evidence type="ECO:0000313" key="13">
    <source>
        <dbReference type="EMBL" id="GGD09413.1"/>
    </source>
</evidence>
<keyword evidence="5 9" id="KW-0798">TonB box</keyword>
<dbReference type="NCBIfam" id="TIGR01778">
    <property type="entry name" value="TonB-copper"/>
    <property type="match status" value="1"/>
</dbReference>
<sequence>MQNPYALSGKNTLRCQIAFAIMLSGATAAQAASDPSNEKTVEPLLLSPTVVTAVQQSSPLIIIADPKDARQPIPASDAGDYLKTIPGFSAIRSGGTNGDPVLRGMFGSRLNLLVNDGQMLGACPNRMDAPSSYIAPETFDLLTVIKGPQTVLWGPGASAGTVRFERQPEQFEEPDSRLHASVLGGSHGRFDKLVDGAVGNADGYIRFAGNDARSDDYSDGNGDTVPSRYSKWNTDLAIGWTPDDDTLLELSAGRGDGEARYAGRGMDGTQFARESLGLLFEKSALGVIDKLEARVYYNYADHIMDNFRLRQPDPTSMMPMPMASQVDRRTVGGRIAATLNWTDLEWVSGVDALRSEHRKRASSYNMMSDTFTDADQFAWDKDAVMRNYGLFSELTWHRSDLDRVITGARLDRASTKDFRDSITSMGMSRANPTAGQTRSDTLPSGFARYEHDMAESPTTFYAGIGHVQRFPDYWELFSPSIAPAGDLNAFDGIRPEKTTQLDIGAQYNGPRLQTWVSGYVGQVRDYIQLSYGTNMMGMRTSQADNVDARILGGELGMRYELDANWTGDATLAYAWGKNSSSGQPLPQMPPLETRLGLNYQQANWSAGALWRVVAEQNRIDEGKGNVVGQDVSDSSGFGIFSINGAYRLSENAKLSVGVDNLFDKAYAEHLNLAGNSAFGYPADPVAINEPGRTLWAKMDFDF</sequence>
<dbReference type="Gene3D" id="2.40.170.20">
    <property type="entry name" value="TonB-dependent receptor, beta-barrel domain"/>
    <property type="match status" value="1"/>
</dbReference>
<evidence type="ECO:0000259" key="11">
    <source>
        <dbReference type="Pfam" id="PF00593"/>
    </source>
</evidence>
<evidence type="ECO:0000256" key="3">
    <source>
        <dbReference type="ARBA" id="ARBA00022452"/>
    </source>
</evidence>
<dbReference type="InterPro" id="IPR036942">
    <property type="entry name" value="Beta-barrel_TonB_sf"/>
</dbReference>
<reference evidence="14" key="1">
    <citation type="journal article" date="2019" name="Int. J. Syst. Evol. Microbiol.">
        <title>The Global Catalogue of Microorganisms (GCM) 10K type strain sequencing project: providing services to taxonomists for standard genome sequencing and annotation.</title>
        <authorList>
            <consortium name="The Broad Institute Genomics Platform"/>
            <consortium name="The Broad Institute Genome Sequencing Center for Infectious Disease"/>
            <person name="Wu L."/>
            <person name="Ma J."/>
        </authorList>
    </citation>
    <scope>NUCLEOTIDE SEQUENCE [LARGE SCALE GENOMIC DNA]</scope>
    <source>
        <strain evidence="14">CGMCC 1.12482</strain>
    </source>
</reference>
<evidence type="ECO:0000256" key="4">
    <source>
        <dbReference type="ARBA" id="ARBA00022692"/>
    </source>
</evidence>
<keyword evidence="4 8" id="KW-0812">Transmembrane</keyword>
<comment type="similarity">
    <text evidence="8 9">Belongs to the TonB-dependent receptor family.</text>
</comment>
<dbReference type="Gene3D" id="2.170.130.10">
    <property type="entry name" value="TonB-dependent receptor, plug domain"/>
    <property type="match status" value="1"/>
</dbReference>
<organism evidence="13 14">
    <name type="scientific">Halopseudomonas salina</name>
    <dbReference type="NCBI Taxonomy" id="1323744"/>
    <lineage>
        <taxon>Bacteria</taxon>
        <taxon>Pseudomonadati</taxon>
        <taxon>Pseudomonadota</taxon>
        <taxon>Gammaproteobacteria</taxon>
        <taxon>Pseudomonadales</taxon>
        <taxon>Pseudomonadaceae</taxon>
        <taxon>Halopseudomonas</taxon>
    </lineage>
</organism>
<comment type="caution">
    <text evidence="13">The sequence shown here is derived from an EMBL/GenBank/DDBJ whole genome shotgun (WGS) entry which is preliminary data.</text>
</comment>
<keyword evidence="6 8" id="KW-0472">Membrane</keyword>
<feature type="chain" id="PRO_5045598999" evidence="10">
    <location>
        <begin position="32"/>
        <end position="702"/>
    </location>
</feature>
<dbReference type="InterPro" id="IPR000531">
    <property type="entry name" value="Beta-barrel_TonB"/>
</dbReference>
<dbReference type="InterPro" id="IPR012910">
    <property type="entry name" value="Plug_dom"/>
</dbReference>
<comment type="subcellular location">
    <subcellularLocation>
        <location evidence="1 8">Cell outer membrane</location>
        <topology evidence="1 8">Multi-pass membrane protein</topology>
    </subcellularLocation>
</comment>
<dbReference type="SUPFAM" id="SSF56935">
    <property type="entry name" value="Porins"/>
    <property type="match status" value="1"/>
</dbReference>
<evidence type="ECO:0000313" key="14">
    <source>
        <dbReference type="Proteomes" id="UP000638188"/>
    </source>
</evidence>
<keyword evidence="14" id="KW-1185">Reference proteome</keyword>
<keyword evidence="3 8" id="KW-1134">Transmembrane beta strand</keyword>
<evidence type="ECO:0000259" key="12">
    <source>
        <dbReference type="Pfam" id="PF07715"/>
    </source>
</evidence>
<keyword evidence="7 8" id="KW-0998">Cell outer membrane</keyword>
<keyword evidence="2 8" id="KW-0813">Transport</keyword>
<dbReference type="RefSeq" id="WP_150278861.1">
    <property type="nucleotide sequence ID" value="NZ_BMFF01000007.1"/>
</dbReference>
<dbReference type="EMBL" id="BMFF01000007">
    <property type="protein sequence ID" value="GGD09413.1"/>
    <property type="molecule type" value="Genomic_DNA"/>
</dbReference>
<accession>A0ABQ1Q0E8</accession>
<dbReference type="PANTHER" id="PTHR30069:SF49">
    <property type="entry name" value="OUTER MEMBRANE PROTEIN C"/>
    <property type="match status" value="1"/>
</dbReference>
<dbReference type="Pfam" id="PF00593">
    <property type="entry name" value="TonB_dep_Rec_b-barrel"/>
    <property type="match status" value="1"/>
</dbReference>
<gene>
    <name evidence="13" type="primary">oprC</name>
    <name evidence="13" type="ORF">GCM10007418_30590</name>
</gene>
<dbReference type="InterPro" id="IPR039426">
    <property type="entry name" value="TonB-dep_rcpt-like"/>
</dbReference>
<dbReference type="InterPro" id="IPR010100">
    <property type="entry name" value="TonB-dep_Cu_rcpt"/>
</dbReference>
<dbReference type="Pfam" id="PF07715">
    <property type="entry name" value="Plug"/>
    <property type="match status" value="1"/>
</dbReference>
<evidence type="ECO:0000256" key="5">
    <source>
        <dbReference type="ARBA" id="ARBA00023077"/>
    </source>
</evidence>